<dbReference type="AlphaFoldDB" id="A0A3R7GH09"/>
<evidence type="ECO:0000256" key="1">
    <source>
        <dbReference type="SAM" id="MobiDB-lite"/>
    </source>
</evidence>
<reference evidence="2 3" key="1">
    <citation type="journal article" date="2018" name="Biotechnol. Adv.">
        <title>Improved genomic resources and new bioinformatic workflow for the carcinogenic parasite Clonorchis sinensis: Biotechnological implications.</title>
        <authorList>
            <person name="Wang D."/>
            <person name="Korhonen P.K."/>
            <person name="Gasser R.B."/>
            <person name="Young N.D."/>
        </authorList>
    </citation>
    <scope>NUCLEOTIDE SEQUENCE [LARGE SCALE GENOMIC DNA]</scope>
    <source>
        <strain evidence="2">Cs-k2</strain>
    </source>
</reference>
<reference evidence="2 3" key="2">
    <citation type="journal article" date="2021" name="Genomics">
        <title>High-quality reference genome for Clonorchis sinensis.</title>
        <authorList>
            <person name="Young N.D."/>
            <person name="Stroehlein A.J."/>
            <person name="Kinkar L."/>
            <person name="Wang T."/>
            <person name="Sohn W.M."/>
            <person name="Chang B.C.H."/>
            <person name="Kaur P."/>
            <person name="Weisz D."/>
            <person name="Dudchenko O."/>
            <person name="Aiden E.L."/>
            <person name="Korhonen P.K."/>
            <person name="Gasser R.B."/>
        </authorList>
    </citation>
    <scope>NUCLEOTIDE SEQUENCE [LARGE SCALE GENOMIC DNA]</scope>
    <source>
        <strain evidence="2">Cs-k2</strain>
    </source>
</reference>
<dbReference type="Proteomes" id="UP000286415">
    <property type="component" value="Unassembled WGS sequence"/>
</dbReference>
<organism evidence="2 3">
    <name type="scientific">Clonorchis sinensis</name>
    <name type="common">Chinese liver fluke</name>
    <dbReference type="NCBI Taxonomy" id="79923"/>
    <lineage>
        <taxon>Eukaryota</taxon>
        <taxon>Metazoa</taxon>
        <taxon>Spiralia</taxon>
        <taxon>Lophotrochozoa</taxon>
        <taxon>Platyhelminthes</taxon>
        <taxon>Trematoda</taxon>
        <taxon>Digenea</taxon>
        <taxon>Opisthorchiida</taxon>
        <taxon>Opisthorchiata</taxon>
        <taxon>Opisthorchiidae</taxon>
        <taxon>Clonorchis</taxon>
    </lineage>
</organism>
<feature type="region of interest" description="Disordered" evidence="1">
    <location>
        <begin position="1"/>
        <end position="25"/>
    </location>
</feature>
<evidence type="ECO:0000313" key="3">
    <source>
        <dbReference type="Proteomes" id="UP000286415"/>
    </source>
</evidence>
<dbReference type="EMBL" id="NIRI02000005">
    <property type="protein sequence ID" value="KAG5455132.1"/>
    <property type="molecule type" value="Genomic_DNA"/>
</dbReference>
<gene>
    <name evidence="2" type="ORF">CSKR_107385</name>
</gene>
<feature type="compositionally biased region" description="Polar residues" evidence="1">
    <location>
        <begin position="1"/>
        <end position="10"/>
    </location>
</feature>
<name>A0A3R7GH09_CLOSI</name>
<protein>
    <submittedName>
        <fullName evidence="2">Uncharacterized protein</fullName>
    </submittedName>
</protein>
<accession>A0A3R7GH09</accession>
<dbReference type="InParanoid" id="A0A3R7GH09"/>
<proteinExistence type="predicted"/>
<evidence type="ECO:0000313" key="2">
    <source>
        <dbReference type="EMBL" id="KAG5455132.1"/>
    </source>
</evidence>
<comment type="caution">
    <text evidence="2">The sequence shown here is derived from an EMBL/GenBank/DDBJ whole genome shotgun (WGS) entry which is preliminary data.</text>
</comment>
<sequence length="147" mass="16367">MRDGLASTNRPGARNSRPNQVAPKLYTADTYPKKHAFWKERSKATNSPLAQSRLAHQAQSVRHIGSGVRLNGKNVHSTPCATHKSVVCTQRAHNGEQTQVTDCDFRKSQSNNSFGGLRKADPSIRDDHRRLRLLLLLASAETTQQKQ</sequence>
<keyword evidence="3" id="KW-1185">Reference proteome</keyword>